<name>A0A1L3ZZ66_9SPHN</name>
<dbReference type="STRING" id="1921510.BSL82_03145"/>
<feature type="domain" description="ATP-grasp" evidence="2">
    <location>
        <begin position="123"/>
        <end position="300"/>
    </location>
</feature>
<dbReference type="SUPFAM" id="SSF56059">
    <property type="entry name" value="Glutathione synthetase ATP-binding domain-like"/>
    <property type="match status" value="1"/>
</dbReference>
<dbReference type="GO" id="GO:0046872">
    <property type="term" value="F:metal ion binding"/>
    <property type="evidence" value="ECO:0007669"/>
    <property type="project" value="InterPro"/>
</dbReference>
<dbReference type="InterPro" id="IPR048764">
    <property type="entry name" value="PylC_N"/>
</dbReference>
<keyword evidence="1" id="KW-0547">Nucleotide-binding</keyword>
<dbReference type="InterPro" id="IPR013815">
    <property type="entry name" value="ATP_grasp_subdomain_1"/>
</dbReference>
<dbReference type="AlphaFoldDB" id="A0A1L3ZZ66"/>
<dbReference type="Gene3D" id="3.30.1490.20">
    <property type="entry name" value="ATP-grasp fold, A domain"/>
    <property type="match status" value="1"/>
</dbReference>
<dbReference type="GO" id="GO:0005524">
    <property type="term" value="F:ATP binding"/>
    <property type="evidence" value="ECO:0007669"/>
    <property type="project" value="UniProtKB-UniRule"/>
</dbReference>
<evidence type="ECO:0000256" key="1">
    <source>
        <dbReference type="PROSITE-ProRule" id="PRU00409"/>
    </source>
</evidence>
<accession>A0A1L3ZZ66</accession>
<protein>
    <recommendedName>
        <fullName evidence="2">ATP-grasp domain-containing protein</fullName>
    </recommendedName>
</protein>
<dbReference type="Proteomes" id="UP000182063">
    <property type="component" value="Chromosome"/>
</dbReference>
<dbReference type="InterPro" id="IPR011761">
    <property type="entry name" value="ATP-grasp"/>
</dbReference>
<dbReference type="RefSeq" id="WP_072598571.1">
    <property type="nucleotide sequence ID" value="NZ_CP018221.1"/>
</dbReference>
<dbReference type="Pfam" id="PF02655">
    <property type="entry name" value="ATP-grasp_3"/>
    <property type="match status" value="1"/>
</dbReference>
<dbReference type="Gene3D" id="3.40.50.20">
    <property type="match status" value="1"/>
</dbReference>
<evidence type="ECO:0000313" key="4">
    <source>
        <dbReference type="Proteomes" id="UP000182063"/>
    </source>
</evidence>
<keyword evidence="1" id="KW-0067">ATP-binding</keyword>
<dbReference type="EMBL" id="CP018221">
    <property type="protein sequence ID" value="API60918.1"/>
    <property type="molecule type" value="Genomic_DNA"/>
</dbReference>
<sequence length="323" mass="35182">MKTLRLLITSAGRRAGLVQCFRADAAALGIELEVIACDLEPELSAACHLADRRFAVPPVTSADYVDAVLEICRTYEVGLVVPTIDPELLPLSLARGRFEQIGASVAVSSPELVEIARDKLETARFLARHDIPSPATAAAEDVRDNPDAWDWPLIVKARSGSASRGLRLVNEPSDLPDLTTSEPLVAQQRLTGTEYTVNVYFDGDGRLRTSVPHERIRVRAGEVEKGVTRRLPQLQDLAERIAAALPGPRGALCFQAIVDDNGDASVFEINARFGGGYPLAHRAGAAFGRWLMEERLQLPSSANDDWRNGVTMLRYDAAVFIDS</sequence>
<dbReference type="PROSITE" id="PS50975">
    <property type="entry name" value="ATP_GRASP"/>
    <property type="match status" value="1"/>
</dbReference>
<dbReference type="Gene3D" id="3.30.470.20">
    <property type="entry name" value="ATP-grasp fold, B domain"/>
    <property type="match status" value="1"/>
</dbReference>
<gene>
    <name evidence="3" type="ORF">BSL82_03145</name>
</gene>
<dbReference type="Pfam" id="PF21360">
    <property type="entry name" value="PylC-like_N"/>
    <property type="match status" value="1"/>
</dbReference>
<keyword evidence="4" id="KW-1185">Reference proteome</keyword>
<proteinExistence type="predicted"/>
<evidence type="ECO:0000259" key="2">
    <source>
        <dbReference type="PROSITE" id="PS50975"/>
    </source>
</evidence>
<dbReference type="KEGG" id="sphj:BSL82_03145"/>
<reference evidence="4" key="1">
    <citation type="submission" date="2016-11" db="EMBL/GenBank/DDBJ databases">
        <title>Complete Genome Sequence of alachlor-degrading Sphingomonas sp. strain JJ-A5.</title>
        <authorList>
            <person name="Lee H."/>
            <person name="Ka J.-O."/>
        </authorList>
    </citation>
    <scope>NUCLEOTIDE SEQUENCE [LARGE SCALE GENOMIC DNA]</scope>
    <source>
        <strain evidence="4">JJ-A5</strain>
    </source>
</reference>
<dbReference type="InterPro" id="IPR003806">
    <property type="entry name" value="ATP-grasp_PylC-type"/>
</dbReference>
<organism evidence="3 4">
    <name type="scientific">Tardibacter chloracetimidivorans</name>
    <dbReference type="NCBI Taxonomy" id="1921510"/>
    <lineage>
        <taxon>Bacteria</taxon>
        <taxon>Pseudomonadati</taxon>
        <taxon>Pseudomonadota</taxon>
        <taxon>Alphaproteobacteria</taxon>
        <taxon>Sphingomonadales</taxon>
        <taxon>Sphingomonadaceae</taxon>
        <taxon>Tardibacter</taxon>
    </lineage>
</organism>
<evidence type="ECO:0000313" key="3">
    <source>
        <dbReference type="EMBL" id="API60918.1"/>
    </source>
</evidence>